<evidence type="ECO:0008006" key="3">
    <source>
        <dbReference type="Google" id="ProtNLM"/>
    </source>
</evidence>
<proteinExistence type="predicted"/>
<organism evidence="1 2">
    <name type="scientific">Cloeon dipterum</name>
    <dbReference type="NCBI Taxonomy" id="197152"/>
    <lineage>
        <taxon>Eukaryota</taxon>
        <taxon>Metazoa</taxon>
        <taxon>Ecdysozoa</taxon>
        <taxon>Arthropoda</taxon>
        <taxon>Hexapoda</taxon>
        <taxon>Insecta</taxon>
        <taxon>Pterygota</taxon>
        <taxon>Palaeoptera</taxon>
        <taxon>Ephemeroptera</taxon>
        <taxon>Pisciforma</taxon>
        <taxon>Baetidae</taxon>
        <taxon>Cloeon</taxon>
    </lineage>
</organism>
<dbReference type="SUPFAM" id="SSF52047">
    <property type="entry name" value="RNI-like"/>
    <property type="match status" value="1"/>
</dbReference>
<dbReference type="AlphaFoldDB" id="A0A8S1DJU0"/>
<evidence type="ECO:0000313" key="2">
    <source>
        <dbReference type="Proteomes" id="UP000494165"/>
    </source>
</evidence>
<dbReference type="Proteomes" id="UP000494165">
    <property type="component" value="Unassembled WGS sequence"/>
</dbReference>
<sequence>MTRIYCEKLLCWAANLAPNIEELTIKRNHAFKMKITPERGTVKMLEYFNKMQNLKRLFVEIYSFTVSQISNLRHTNVKFNSHADVHTTFPNITDLMVDLEFYSGRDNEASDSLLKFTKIKSLNLQILEACPFPIRDRFWETYGKDLHTLILFSLYEEHFIDLNSVFKYCPKLEKLSLIQTNIMMPQPTDFFAELKEFEWKTNSRNQRMHRYFQHRFGSTAGKNRNIQQ</sequence>
<protein>
    <recommendedName>
        <fullName evidence="3">F-box domain-containing protein</fullName>
    </recommendedName>
</protein>
<dbReference type="Gene3D" id="3.80.10.10">
    <property type="entry name" value="Ribonuclease Inhibitor"/>
    <property type="match status" value="1"/>
</dbReference>
<dbReference type="InterPro" id="IPR032675">
    <property type="entry name" value="LRR_dom_sf"/>
</dbReference>
<dbReference type="EMBL" id="CADEPI010000204">
    <property type="protein sequence ID" value="CAB3380283.1"/>
    <property type="molecule type" value="Genomic_DNA"/>
</dbReference>
<reference evidence="1 2" key="1">
    <citation type="submission" date="2020-04" db="EMBL/GenBank/DDBJ databases">
        <authorList>
            <person name="Alioto T."/>
            <person name="Alioto T."/>
            <person name="Gomez Garrido J."/>
        </authorList>
    </citation>
    <scope>NUCLEOTIDE SEQUENCE [LARGE SCALE GENOMIC DNA]</scope>
</reference>
<gene>
    <name evidence="1" type="ORF">CLODIP_2_CD07419</name>
</gene>
<name>A0A8S1DJU0_9INSE</name>
<evidence type="ECO:0000313" key="1">
    <source>
        <dbReference type="EMBL" id="CAB3380283.1"/>
    </source>
</evidence>
<comment type="caution">
    <text evidence="1">The sequence shown here is derived from an EMBL/GenBank/DDBJ whole genome shotgun (WGS) entry which is preliminary data.</text>
</comment>
<accession>A0A8S1DJU0</accession>
<keyword evidence="2" id="KW-1185">Reference proteome</keyword>